<keyword evidence="1" id="KW-0732">Signal</keyword>
<dbReference type="RefSeq" id="WP_179981563.1">
    <property type="nucleotide sequence ID" value="NZ_LT608333.1"/>
</dbReference>
<evidence type="ECO:0008006" key="3">
    <source>
        <dbReference type="Google" id="ProtNLM"/>
    </source>
</evidence>
<evidence type="ECO:0000256" key="1">
    <source>
        <dbReference type="SAM" id="SignalP"/>
    </source>
</evidence>
<name>A0A212KXQ5_9BACT</name>
<proteinExistence type="predicted"/>
<organism evidence="2">
    <name type="scientific">uncultured Desulfovibrio sp</name>
    <dbReference type="NCBI Taxonomy" id="167968"/>
    <lineage>
        <taxon>Bacteria</taxon>
        <taxon>Pseudomonadati</taxon>
        <taxon>Thermodesulfobacteriota</taxon>
        <taxon>Desulfovibrionia</taxon>
        <taxon>Desulfovibrionales</taxon>
        <taxon>Desulfovibrionaceae</taxon>
        <taxon>Desulfovibrio</taxon>
        <taxon>environmental samples</taxon>
    </lineage>
</organism>
<feature type="chain" id="PRO_5012216908" description="Thioredoxin-like fold domain-containing protein" evidence="1">
    <location>
        <begin position="22"/>
        <end position="279"/>
    </location>
</feature>
<feature type="signal peptide" evidence="1">
    <location>
        <begin position="1"/>
        <end position="21"/>
    </location>
</feature>
<evidence type="ECO:0000313" key="2">
    <source>
        <dbReference type="EMBL" id="SCM70047.1"/>
    </source>
</evidence>
<sequence>MRGILMTVLLLGLMLSGCGTASSNGGSKAAVNLSSSVQNGNANQYNPYMHQSTPNLRAASSDSADMLKKLGGGVPTIEGEAGHRPQWKCEIYPVVFGTATAPHEILVLLDFAAPQSEKVWQAVVEASRSLSPQQCKIVVFANSKEYYGTDLMGLGIWISHSRPGQAMPYLSYALGQWNKVKAEQKSTRGKAVPFQNEYDATVKNTDYPIHYSYFSHLRPPVPASQELSVAKYCYDAGNVNLYQAEQISKYYGIKSLPAVVVDGQHLSSVSAGSILKALQ</sequence>
<protein>
    <recommendedName>
        <fullName evidence="3">Thioredoxin-like fold domain-containing protein</fullName>
    </recommendedName>
</protein>
<dbReference type="PROSITE" id="PS51257">
    <property type="entry name" value="PROKAR_LIPOPROTEIN"/>
    <property type="match status" value="1"/>
</dbReference>
<dbReference type="EMBL" id="FMJC01000001">
    <property type="protein sequence ID" value="SCM70047.1"/>
    <property type="molecule type" value="Genomic_DNA"/>
</dbReference>
<accession>A0A212KXQ5</accession>
<gene>
    <name evidence="2" type="ORF">KL86DES1_10154</name>
</gene>
<dbReference type="AlphaFoldDB" id="A0A212KXQ5"/>
<reference evidence="2" key="1">
    <citation type="submission" date="2016-08" db="EMBL/GenBank/DDBJ databases">
        <authorList>
            <person name="Seilhamer J.J."/>
        </authorList>
    </citation>
    <scope>NUCLEOTIDE SEQUENCE</scope>
    <source>
        <strain evidence="2">86-1</strain>
    </source>
</reference>